<evidence type="ECO:0000313" key="3">
    <source>
        <dbReference type="EMBL" id="THU90936.1"/>
    </source>
</evidence>
<dbReference type="InterPro" id="IPR045340">
    <property type="entry name" value="DUF6533"/>
</dbReference>
<accession>A0A4S8LNK2</accession>
<dbReference type="Proteomes" id="UP000297245">
    <property type="component" value="Unassembled WGS sequence"/>
</dbReference>
<dbReference type="Pfam" id="PF20151">
    <property type="entry name" value="DUF6533"/>
    <property type="match status" value="1"/>
</dbReference>
<name>A0A4S8LNK2_DENBC</name>
<keyword evidence="1" id="KW-0472">Membrane</keyword>
<keyword evidence="4" id="KW-1185">Reference proteome</keyword>
<feature type="transmembrane region" description="Helical" evidence="1">
    <location>
        <begin position="121"/>
        <end position="146"/>
    </location>
</feature>
<feature type="domain" description="DUF6533" evidence="2">
    <location>
        <begin position="23"/>
        <end position="68"/>
    </location>
</feature>
<evidence type="ECO:0000256" key="1">
    <source>
        <dbReference type="SAM" id="Phobius"/>
    </source>
</evidence>
<dbReference type="EMBL" id="ML179320">
    <property type="protein sequence ID" value="THU90936.1"/>
    <property type="molecule type" value="Genomic_DNA"/>
</dbReference>
<keyword evidence="1" id="KW-1133">Transmembrane helix</keyword>
<feature type="transmembrane region" description="Helical" evidence="1">
    <location>
        <begin position="166"/>
        <end position="189"/>
    </location>
</feature>
<feature type="transmembrane region" description="Helical" evidence="1">
    <location>
        <begin position="89"/>
        <end position="109"/>
    </location>
</feature>
<evidence type="ECO:0000259" key="2">
    <source>
        <dbReference type="Pfam" id="PF20151"/>
    </source>
</evidence>
<feature type="transmembrane region" description="Helical" evidence="1">
    <location>
        <begin position="227"/>
        <end position="245"/>
    </location>
</feature>
<dbReference type="OrthoDB" id="3038990at2759"/>
<evidence type="ECO:0000313" key="4">
    <source>
        <dbReference type="Proteomes" id="UP000297245"/>
    </source>
</evidence>
<keyword evidence="1" id="KW-0812">Transmembrane</keyword>
<protein>
    <recommendedName>
        <fullName evidence="2">DUF6533 domain-containing protein</fullName>
    </recommendedName>
</protein>
<gene>
    <name evidence="3" type="ORF">K435DRAFT_675095</name>
</gene>
<feature type="transmembrane region" description="Helical" evidence="1">
    <location>
        <begin position="58"/>
        <end position="77"/>
    </location>
</feature>
<sequence length="291" mass="32592">MSDPTSISPLFIDELHQLQIATYITIATLGMYIWDICSNLTDEYKLLLKAMSRPLPTIVYFIARYLVLKFTVCNSFFTATQIQNCQTLVLTSLSFCAVALSSVTLLFFLRLRAIFEDNLPIVGIFFVLWLGNVACASMLPLVFTGVSLNFQGVTYCIGKDIRVRNASISAIGLLVHDTCVFIAISYRLLKNGMINDQKTSFRIVTKKFILGKNLPWCSKIFFQGSQLLYLITLVISASTVILLHIPSIPIIYRVVADIPQMALLTSLACKVFRDLRLGKVSDKPLSHKSHC</sequence>
<feature type="transmembrane region" description="Helical" evidence="1">
    <location>
        <begin position="20"/>
        <end position="37"/>
    </location>
</feature>
<dbReference type="AlphaFoldDB" id="A0A4S8LNK2"/>
<proteinExistence type="predicted"/>
<organism evidence="3 4">
    <name type="scientific">Dendrothele bispora (strain CBS 962.96)</name>
    <dbReference type="NCBI Taxonomy" id="1314807"/>
    <lineage>
        <taxon>Eukaryota</taxon>
        <taxon>Fungi</taxon>
        <taxon>Dikarya</taxon>
        <taxon>Basidiomycota</taxon>
        <taxon>Agaricomycotina</taxon>
        <taxon>Agaricomycetes</taxon>
        <taxon>Agaricomycetidae</taxon>
        <taxon>Agaricales</taxon>
        <taxon>Agaricales incertae sedis</taxon>
        <taxon>Dendrothele</taxon>
    </lineage>
</organism>
<reference evidence="3 4" key="1">
    <citation type="journal article" date="2019" name="Nat. Ecol. Evol.">
        <title>Megaphylogeny resolves global patterns of mushroom evolution.</title>
        <authorList>
            <person name="Varga T."/>
            <person name="Krizsan K."/>
            <person name="Foldi C."/>
            <person name="Dima B."/>
            <person name="Sanchez-Garcia M."/>
            <person name="Sanchez-Ramirez S."/>
            <person name="Szollosi G.J."/>
            <person name="Szarkandi J.G."/>
            <person name="Papp V."/>
            <person name="Albert L."/>
            <person name="Andreopoulos W."/>
            <person name="Angelini C."/>
            <person name="Antonin V."/>
            <person name="Barry K.W."/>
            <person name="Bougher N.L."/>
            <person name="Buchanan P."/>
            <person name="Buyck B."/>
            <person name="Bense V."/>
            <person name="Catcheside P."/>
            <person name="Chovatia M."/>
            <person name="Cooper J."/>
            <person name="Damon W."/>
            <person name="Desjardin D."/>
            <person name="Finy P."/>
            <person name="Geml J."/>
            <person name="Haridas S."/>
            <person name="Hughes K."/>
            <person name="Justo A."/>
            <person name="Karasinski D."/>
            <person name="Kautmanova I."/>
            <person name="Kiss B."/>
            <person name="Kocsube S."/>
            <person name="Kotiranta H."/>
            <person name="LaButti K.M."/>
            <person name="Lechner B.E."/>
            <person name="Liimatainen K."/>
            <person name="Lipzen A."/>
            <person name="Lukacs Z."/>
            <person name="Mihaltcheva S."/>
            <person name="Morgado L.N."/>
            <person name="Niskanen T."/>
            <person name="Noordeloos M.E."/>
            <person name="Ohm R.A."/>
            <person name="Ortiz-Santana B."/>
            <person name="Ovrebo C."/>
            <person name="Racz N."/>
            <person name="Riley R."/>
            <person name="Savchenko A."/>
            <person name="Shiryaev A."/>
            <person name="Soop K."/>
            <person name="Spirin V."/>
            <person name="Szebenyi C."/>
            <person name="Tomsovsky M."/>
            <person name="Tulloss R.E."/>
            <person name="Uehling J."/>
            <person name="Grigoriev I.V."/>
            <person name="Vagvolgyi C."/>
            <person name="Papp T."/>
            <person name="Martin F.M."/>
            <person name="Miettinen O."/>
            <person name="Hibbett D.S."/>
            <person name="Nagy L.G."/>
        </authorList>
    </citation>
    <scope>NUCLEOTIDE SEQUENCE [LARGE SCALE GENOMIC DNA]</scope>
    <source>
        <strain evidence="3 4">CBS 962.96</strain>
    </source>
</reference>